<dbReference type="SUPFAM" id="SSF52200">
    <property type="entry name" value="Toll/Interleukin receptor TIR domain"/>
    <property type="match status" value="1"/>
</dbReference>
<dbReference type="InterPro" id="IPR000157">
    <property type="entry name" value="TIR_dom"/>
</dbReference>
<evidence type="ECO:0000259" key="2">
    <source>
        <dbReference type="Pfam" id="PF13676"/>
    </source>
</evidence>
<evidence type="ECO:0000313" key="3">
    <source>
        <dbReference type="EMBL" id="CAH1783289.1"/>
    </source>
</evidence>
<dbReference type="GO" id="GO:0007165">
    <property type="term" value="P:signal transduction"/>
    <property type="evidence" value="ECO:0007669"/>
    <property type="project" value="InterPro"/>
</dbReference>
<accession>A0A8S4NS68</accession>
<dbReference type="InterPro" id="IPR011989">
    <property type="entry name" value="ARM-like"/>
</dbReference>
<reference evidence="3" key="1">
    <citation type="submission" date="2022-03" db="EMBL/GenBank/DDBJ databases">
        <authorList>
            <person name="Martin C."/>
        </authorList>
    </citation>
    <scope>NUCLEOTIDE SEQUENCE</scope>
</reference>
<dbReference type="Gene3D" id="1.25.10.10">
    <property type="entry name" value="Leucine-rich Repeat Variant"/>
    <property type="match status" value="1"/>
</dbReference>
<dbReference type="InterPro" id="IPR016024">
    <property type="entry name" value="ARM-type_fold"/>
</dbReference>
<evidence type="ECO:0000313" key="4">
    <source>
        <dbReference type="Proteomes" id="UP000749559"/>
    </source>
</evidence>
<feature type="compositionally biased region" description="Polar residues" evidence="1">
    <location>
        <begin position="1"/>
        <end position="17"/>
    </location>
</feature>
<organism evidence="3 4">
    <name type="scientific">Owenia fusiformis</name>
    <name type="common">Polychaete worm</name>
    <dbReference type="NCBI Taxonomy" id="6347"/>
    <lineage>
        <taxon>Eukaryota</taxon>
        <taxon>Metazoa</taxon>
        <taxon>Spiralia</taxon>
        <taxon>Lophotrochozoa</taxon>
        <taxon>Annelida</taxon>
        <taxon>Polychaeta</taxon>
        <taxon>Sedentaria</taxon>
        <taxon>Canalipalpata</taxon>
        <taxon>Sabellida</taxon>
        <taxon>Oweniida</taxon>
        <taxon>Oweniidae</taxon>
        <taxon>Owenia</taxon>
    </lineage>
</organism>
<dbReference type="OrthoDB" id="2148946at2759"/>
<dbReference type="AlphaFoldDB" id="A0A8S4NS68"/>
<sequence length="629" mass="70622">MMSNASKNQSPNPTGQTPKGKLDRNTPLEENKKILKVSSEEDITAFALELLRHLKSCDTYDNDECLTSLKTISSIYSVCRPHRLAIGTALTVEGLSVQCQKQLKYFNQVGVFKSDLVWFPCYYTMNILWNYSDAVPTLAKALADDGTCKLLLANLSHKPYLENLSSKNVTYMIKASLSIIHNVARTPETGHVFKENKGIEVIKPFTNSDNDFFKALAALTMAYIIDEDDLNTLDANKDSIKFIVNCLRTALQSSTRRFRGFSPGELAMGLNKLAVNDKNKKVIVECGAIKEFVLMLKSNDTEEQHWAARSLWTLAFDKDVRGEIKATDGCIETLEILKSSENSDVKRSALGALWVINEDSQARPKAKEGADFTKKGHIMISYNWDHKAIVRKINDRLKANGYKTWIDVEQMGGSTLEAMAEAVEQASMVLLCFSEKYKDSPNCRTEAEYTFQLRKKTVPIKVQQGYTPNGWLGMMIGTKLFYDFSGKYPFDPKYAELVSQIDKEMGGKAEAVVQEKDTAVDIMDSGFAPTGSSPSTGSATGFRRLRVDLNAAASKWDKTEVLNWLKEKGFERQSVAFDRFDGRMLGRLAGLRGEAPDYFYKSLKREYNLDLLDILKLVDALEEIFPLVD</sequence>
<name>A0A8S4NS68_OWEFU</name>
<dbReference type="EMBL" id="CAIIXF020000005">
    <property type="protein sequence ID" value="CAH1783289.1"/>
    <property type="molecule type" value="Genomic_DNA"/>
</dbReference>
<keyword evidence="4" id="KW-1185">Reference proteome</keyword>
<gene>
    <name evidence="3" type="ORF">OFUS_LOCUS9638</name>
</gene>
<dbReference type="InterPro" id="IPR035897">
    <property type="entry name" value="Toll_tir_struct_dom_sf"/>
</dbReference>
<dbReference type="PANTHER" id="PTHR46270">
    <property type="entry name" value="ARMADILLO-TYPE FOLD-RELATED"/>
    <property type="match status" value="1"/>
</dbReference>
<dbReference type="PANTHER" id="PTHR46270:SF2">
    <property type="entry name" value="TIR DOMAIN-CONTAINING PROTEIN"/>
    <property type="match status" value="1"/>
</dbReference>
<dbReference type="SUPFAM" id="SSF48371">
    <property type="entry name" value="ARM repeat"/>
    <property type="match status" value="1"/>
</dbReference>
<dbReference type="SMART" id="SM00185">
    <property type="entry name" value="ARM"/>
    <property type="match status" value="2"/>
</dbReference>
<dbReference type="Proteomes" id="UP000749559">
    <property type="component" value="Unassembled WGS sequence"/>
</dbReference>
<evidence type="ECO:0000256" key="1">
    <source>
        <dbReference type="SAM" id="MobiDB-lite"/>
    </source>
</evidence>
<feature type="region of interest" description="Disordered" evidence="1">
    <location>
        <begin position="1"/>
        <end position="27"/>
    </location>
</feature>
<dbReference type="InterPro" id="IPR000225">
    <property type="entry name" value="Armadillo"/>
</dbReference>
<proteinExistence type="predicted"/>
<comment type="caution">
    <text evidence="3">The sequence shown here is derived from an EMBL/GenBank/DDBJ whole genome shotgun (WGS) entry which is preliminary data.</text>
</comment>
<protein>
    <recommendedName>
        <fullName evidence="2">TIR domain-containing protein</fullName>
    </recommendedName>
</protein>
<feature type="domain" description="TIR" evidence="2">
    <location>
        <begin position="378"/>
        <end position="497"/>
    </location>
</feature>
<dbReference type="Gene3D" id="3.40.50.10140">
    <property type="entry name" value="Toll/interleukin-1 receptor homology (TIR) domain"/>
    <property type="match status" value="1"/>
</dbReference>
<dbReference type="Pfam" id="PF13676">
    <property type="entry name" value="TIR_2"/>
    <property type="match status" value="1"/>
</dbReference>